<evidence type="ECO:0000313" key="1">
    <source>
        <dbReference type="EMBL" id="XDL16046.1"/>
    </source>
</evidence>
<dbReference type="PANTHER" id="PTHR35802">
    <property type="entry name" value="PROTEASE SYNTHASE AND SPORULATION PROTEIN PAI 2"/>
    <property type="match status" value="1"/>
</dbReference>
<organism evidence="1">
    <name type="scientific">Dickeya oryzae</name>
    <dbReference type="NCBI Taxonomy" id="1240404"/>
    <lineage>
        <taxon>Bacteria</taxon>
        <taxon>Pseudomonadati</taxon>
        <taxon>Pseudomonadota</taxon>
        <taxon>Gammaproteobacteria</taxon>
        <taxon>Enterobacterales</taxon>
        <taxon>Pectobacteriaceae</taxon>
        <taxon>Dickeya</taxon>
    </lineage>
</organism>
<gene>
    <name evidence="1" type="ORF">LF923_0007345</name>
</gene>
<proteinExistence type="predicted"/>
<reference evidence="1" key="1">
    <citation type="submission" date="2024-07" db="EMBL/GenBank/DDBJ databases">
        <authorList>
            <person name="Pedron J."/>
        </authorList>
    </citation>
    <scope>NUCLEOTIDE SEQUENCE</scope>
    <source>
        <strain evidence="1">A642-S2-A17</strain>
    </source>
</reference>
<dbReference type="SUPFAM" id="SSF50475">
    <property type="entry name" value="FMN-binding split barrel"/>
    <property type="match status" value="1"/>
</dbReference>
<dbReference type="EMBL" id="CP162411">
    <property type="protein sequence ID" value="XDL16046.1"/>
    <property type="molecule type" value="Genomic_DNA"/>
</dbReference>
<dbReference type="AlphaFoldDB" id="A0AB39IDR0"/>
<protein>
    <submittedName>
        <fullName evidence="1">FMN-binding negative transcriptional regulator</fullName>
    </submittedName>
</protein>
<dbReference type="InterPro" id="IPR007396">
    <property type="entry name" value="TR_PAI2-type"/>
</dbReference>
<sequence>MHCPPVFRETRLPTLHALMRAHPLAMLITTGPSGLSANLIPFLLTDESAFGTLHAHLARNNPQVDALKTTDQVLVVFQGPDSYISPDWYPSKQVQGKAVPTWNYVMVQARGTPKVIDDAQWLRQQVGALTDAHEHARPQPWRVDDAPANFIDAQLNGIIGLEIPITALEGKWKVSQNRTPADRQGVIDGLQREQGCPAMAALVSARQTE</sequence>
<accession>A0AB39IDR0</accession>
<dbReference type="PANTHER" id="PTHR35802:SF1">
    <property type="entry name" value="PROTEASE SYNTHASE AND SPORULATION PROTEIN PAI 2"/>
    <property type="match status" value="1"/>
</dbReference>
<dbReference type="InterPro" id="IPR012349">
    <property type="entry name" value="Split_barrel_FMN-bd"/>
</dbReference>
<name>A0AB39IDR0_9GAMM</name>
<dbReference type="RefSeq" id="WP_226101221.1">
    <property type="nucleotide sequence ID" value="NZ_CP162411.1"/>
</dbReference>
<dbReference type="Gene3D" id="2.30.110.10">
    <property type="entry name" value="Electron Transport, Fmn-binding Protein, Chain A"/>
    <property type="match status" value="1"/>
</dbReference>
<dbReference type="PIRSF" id="PIRSF010372">
    <property type="entry name" value="PaiB"/>
    <property type="match status" value="1"/>
</dbReference>
<dbReference type="Pfam" id="PF04299">
    <property type="entry name" value="FMN_bind_2"/>
    <property type="match status" value="1"/>
</dbReference>